<dbReference type="InterPro" id="IPR036388">
    <property type="entry name" value="WH-like_DNA-bd_sf"/>
</dbReference>
<accession>C8X589</accession>
<dbReference type="eggNOG" id="COG0640">
    <property type="taxonomic scope" value="Bacteria"/>
</dbReference>
<keyword evidence="3" id="KW-0804">Transcription</keyword>
<keyword evidence="1" id="KW-0805">Transcription regulation</keyword>
<feature type="domain" description="HTH arsR-type" evidence="4">
    <location>
        <begin position="1"/>
        <end position="89"/>
    </location>
</feature>
<dbReference type="HOGENOM" id="CLU_063642_1_0_7"/>
<dbReference type="Gene3D" id="1.10.10.10">
    <property type="entry name" value="Winged helix-like DNA-binding domain superfamily/Winged helix DNA-binding domain"/>
    <property type="match status" value="1"/>
</dbReference>
<dbReference type="CDD" id="cd00090">
    <property type="entry name" value="HTH_ARSR"/>
    <property type="match status" value="1"/>
</dbReference>
<dbReference type="AlphaFoldDB" id="C8X589"/>
<dbReference type="Pfam" id="PF01022">
    <property type="entry name" value="HTH_5"/>
    <property type="match status" value="1"/>
</dbReference>
<keyword evidence="2" id="KW-0238">DNA-binding</keyword>
<dbReference type="OrthoDB" id="9789575at2"/>
<dbReference type="InterPro" id="IPR036390">
    <property type="entry name" value="WH_DNA-bd_sf"/>
</dbReference>
<proteinExistence type="predicted"/>
<dbReference type="Gene3D" id="3.40.50.150">
    <property type="entry name" value="Vaccinia Virus protein VP39"/>
    <property type="match status" value="1"/>
</dbReference>
<dbReference type="EMBL" id="CP001734">
    <property type="protein sequence ID" value="ACV69586.1"/>
    <property type="molecule type" value="Genomic_DNA"/>
</dbReference>
<dbReference type="NCBIfam" id="NF033788">
    <property type="entry name" value="HTH_metalloreg"/>
    <property type="match status" value="1"/>
</dbReference>
<reference evidence="6" key="1">
    <citation type="submission" date="2009-09" db="EMBL/GenBank/DDBJ databases">
        <title>The complete chromosome of Desulfohalobium retbaense DSM 5692.</title>
        <authorList>
            <consortium name="US DOE Joint Genome Institute (JGI-PGF)"/>
            <person name="Lucas S."/>
            <person name="Copeland A."/>
            <person name="Lapidus A."/>
            <person name="Glavina del Rio T."/>
            <person name="Dalin E."/>
            <person name="Tice H."/>
            <person name="Bruce D."/>
            <person name="Goodwin L."/>
            <person name="Pitluck S."/>
            <person name="Kyrpides N."/>
            <person name="Mavromatis K."/>
            <person name="Ivanova N."/>
            <person name="Mikhailova N."/>
            <person name="Munk A.C."/>
            <person name="Brettin T."/>
            <person name="Detter J.C."/>
            <person name="Han C."/>
            <person name="Tapia R."/>
            <person name="Larimer F."/>
            <person name="Land M."/>
            <person name="Hauser L."/>
            <person name="Markowitz V."/>
            <person name="Cheng J.-F."/>
            <person name="Hugenholtz P."/>
            <person name="Woyke T."/>
            <person name="Wu D."/>
            <person name="Spring S."/>
            <person name="Klenk H.-P."/>
            <person name="Eisen J.A."/>
        </authorList>
    </citation>
    <scope>NUCLEOTIDE SEQUENCE [LARGE SCALE GENOMIC DNA]</scope>
    <source>
        <strain evidence="6">DSM 5692</strain>
    </source>
</reference>
<dbReference type="InterPro" id="IPR011991">
    <property type="entry name" value="ArsR-like_HTH"/>
</dbReference>
<dbReference type="SMART" id="SM00418">
    <property type="entry name" value="HTH_ARSR"/>
    <property type="match status" value="1"/>
</dbReference>
<gene>
    <name evidence="5" type="ordered locus">Dret_2302</name>
</gene>
<evidence type="ECO:0000256" key="3">
    <source>
        <dbReference type="ARBA" id="ARBA00023163"/>
    </source>
</evidence>
<evidence type="ECO:0000256" key="1">
    <source>
        <dbReference type="ARBA" id="ARBA00023015"/>
    </source>
</evidence>
<dbReference type="InterPro" id="IPR013216">
    <property type="entry name" value="Methyltransf_11"/>
</dbReference>
<dbReference type="RefSeq" id="WP_015752725.1">
    <property type="nucleotide sequence ID" value="NC_013223.1"/>
</dbReference>
<dbReference type="PRINTS" id="PR00778">
    <property type="entry name" value="HTHARSR"/>
</dbReference>
<dbReference type="GO" id="GO:0008757">
    <property type="term" value="F:S-adenosylmethionine-dependent methyltransferase activity"/>
    <property type="evidence" value="ECO:0007669"/>
    <property type="project" value="InterPro"/>
</dbReference>
<organism evidence="5 6">
    <name type="scientific">Desulfohalobium retbaense (strain ATCC 49708 / DSM 5692 / JCM 16813 / HR100)</name>
    <dbReference type="NCBI Taxonomy" id="485915"/>
    <lineage>
        <taxon>Bacteria</taxon>
        <taxon>Pseudomonadati</taxon>
        <taxon>Thermodesulfobacteriota</taxon>
        <taxon>Desulfovibrionia</taxon>
        <taxon>Desulfovibrionales</taxon>
        <taxon>Desulfohalobiaceae</taxon>
        <taxon>Desulfohalobium</taxon>
    </lineage>
</organism>
<dbReference type="Proteomes" id="UP000001052">
    <property type="component" value="Chromosome"/>
</dbReference>
<dbReference type="STRING" id="485915.Dret_2302"/>
<keyword evidence="6" id="KW-1185">Reference proteome</keyword>
<dbReference type="CDD" id="cd02440">
    <property type="entry name" value="AdoMet_MTases"/>
    <property type="match status" value="1"/>
</dbReference>
<dbReference type="InterPro" id="IPR029063">
    <property type="entry name" value="SAM-dependent_MTases_sf"/>
</dbReference>
<dbReference type="PROSITE" id="PS50987">
    <property type="entry name" value="HTH_ARSR_2"/>
    <property type="match status" value="1"/>
</dbReference>
<dbReference type="SUPFAM" id="SSF46785">
    <property type="entry name" value="Winged helix' DNA-binding domain"/>
    <property type="match status" value="1"/>
</dbReference>
<dbReference type="GO" id="GO:0003700">
    <property type="term" value="F:DNA-binding transcription factor activity"/>
    <property type="evidence" value="ECO:0007669"/>
    <property type="project" value="InterPro"/>
</dbReference>
<dbReference type="SUPFAM" id="SSF53335">
    <property type="entry name" value="S-adenosyl-L-methionine-dependent methyltransferases"/>
    <property type="match status" value="1"/>
</dbReference>
<dbReference type="InterPro" id="IPR001845">
    <property type="entry name" value="HTH_ArsR_DNA-bd_dom"/>
</dbReference>
<dbReference type="Pfam" id="PF08241">
    <property type="entry name" value="Methyltransf_11"/>
    <property type="match status" value="1"/>
</dbReference>
<dbReference type="PANTHER" id="PTHR33154:SF33">
    <property type="entry name" value="TRANSCRIPTIONAL REPRESSOR SDPR"/>
    <property type="match status" value="1"/>
</dbReference>
<dbReference type="eggNOG" id="COG2226">
    <property type="taxonomic scope" value="Bacteria"/>
</dbReference>
<dbReference type="InterPro" id="IPR051081">
    <property type="entry name" value="HTH_MetalResp_TranReg"/>
</dbReference>
<dbReference type="PANTHER" id="PTHR33154">
    <property type="entry name" value="TRANSCRIPTIONAL REGULATOR, ARSR FAMILY"/>
    <property type="match status" value="1"/>
</dbReference>
<protein>
    <submittedName>
        <fullName evidence="5">Transcriptional regulator, ArsR family</fullName>
    </submittedName>
</protein>
<dbReference type="GO" id="GO:0003677">
    <property type="term" value="F:DNA binding"/>
    <property type="evidence" value="ECO:0007669"/>
    <property type="project" value="UniProtKB-KW"/>
</dbReference>
<name>C8X589_DESRD</name>
<evidence type="ECO:0000313" key="6">
    <source>
        <dbReference type="Proteomes" id="UP000001052"/>
    </source>
</evidence>
<evidence type="ECO:0000256" key="2">
    <source>
        <dbReference type="ARBA" id="ARBA00023125"/>
    </source>
</evidence>
<evidence type="ECO:0000313" key="5">
    <source>
        <dbReference type="EMBL" id="ACV69586.1"/>
    </source>
</evidence>
<dbReference type="KEGG" id="drt:Dret_2302"/>
<reference evidence="5 6" key="2">
    <citation type="journal article" date="2010" name="Stand. Genomic Sci.">
        <title>Complete genome sequence of Desulfohalobium retbaense type strain (HR(100)).</title>
        <authorList>
            <person name="Spring S."/>
            <person name="Nolan M."/>
            <person name="Lapidus A."/>
            <person name="Glavina Del Rio T."/>
            <person name="Copeland A."/>
            <person name="Tice H."/>
            <person name="Cheng J.F."/>
            <person name="Lucas S."/>
            <person name="Land M."/>
            <person name="Chen F."/>
            <person name="Bruce D."/>
            <person name="Goodwin L."/>
            <person name="Pitluck S."/>
            <person name="Ivanova N."/>
            <person name="Mavromatis K."/>
            <person name="Mikhailova N."/>
            <person name="Pati A."/>
            <person name="Chen A."/>
            <person name="Palaniappan K."/>
            <person name="Hauser L."/>
            <person name="Chang Y.J."/>
            <person name="Jeffries C.D."/>
            <person name="Munk C."/>
            <person name="Kiss H."/>
            <person name="Chain P."/>
            <person name="Han C."/>
            <person name="Brettin T."/>
            <person name="Detter J.C."/>
            <person name="Schuler E."/>
            <person name="Goker M."/>
            <person name="Rohde M."/>
            <person name="Bristow J."/>
            <person name="Eisen J.A."/>
            <person name="Markowitz V."/>
            <person name="Hugenholtz P."/>
            <person name="Kyrpides N.C."/>
            <person name="Klenk H.P."/>
        </authorList>
    </citation>
    <scope>NUCLEOTIDE SEQUENCE [LARGE SCALE GENOMIC DNA]</scope>
    <source>
        <strain evidence="5 6">DSM 5692</strain>
    </source>
</reference>
<sequence>MESVHFFKALADPTRVRLVHLLQHYELNVGEIVQIMDMGQSRISRHLKILADCGLLTSRRDGMWVFYRGARRGKAQAFLQALAPFLAAEEDLAPDLVRAAEVTRQRVHSTQQFFDGVAAQWGDVGREALGGFDIAPHVERIMPECEAAVDLGCGPGELLPVLTKRARRVIGVDNSAKMLTLARTHLPGDLDISLRLGDLAHLPLRDGECGFAVLSMVLHHLVSPGAALGEAARILSPGGQLVLADFAPHDQEAMRAAYSDRWLGLSPEEIQHWLEGAGLAVTNLSRVPADQGLEVVVYTVIKPTEGTAQ</sequence>
<evidence type="ECO:0000259" key="4">
    <source>
        <dbReference type="PROSITE" id="PS50987"/>
    </source>
</evidence>